<feature type="domain" description="CN hydrolase" evidence="2">
    <location>
        <begin position="3"/>
        <end position="90"/>
    </location>
</feature>
<reference evidence="3 4" key="1">
    <citation type="submission" date="2019-10" db="EMBL/GenBank/DDBJ databases">
        <title>Whole genome shotgun sequence of Streptomyces angustmyceticus NBRC 3934.</title>
        <authorList>
            <person name="Hosoyama A."/>
            <person name="Ichikawa N."/>
            <person name="Kimura A."/>
            <person name="Kitahashi Y."/>
            <person name="Komaki H."/>
            <person name="Uohara A."/>
        </authorList>
    </citation>
    <scope>NUCLEOTIDE SEQUENCE [LARGE SCALE GENOMIC DNA]</scope>
    <source>
        <strain evidence="3 4">NBRC 3934</strain>
    </source>
</reference>
<proteinExistence type="predicted"/>
<sequence length="147" mass="15076">MIIAAAQFLPVPGDIEANAARMAALLTEAATRGAGLVVFSELALTHYDLDRIAADPTGMTVTDDDARLAPVREACRASGVAAVVNAAGRGAGGGRPTDCRCCSPTARGPEAPLRGAVSAAPGCRPASGWRRPPSGPGRRRVTVRNWC</sequence>
<dbReference type="RefSeq" id="WP_086720517.1">
    <property type="nucleotide sequence ID" value="NZ_CP082945.1"/>
</dbReference>
<dbReference type="InterPro" id="IPR036526">
    <property type="entry name" value="C-N_Hydrolase_sf"/>
</dbReference>
<dbReference type="EMBL" id="BLAG01000006">
    <property type="protein sequence ID" value="GES29339.1"/>
    <property type="molecule type" value="Genomic_DNA"/>
</dbReference>
<evidence type="ECO:0000313" key="3">
    <source>
        <dbReference type="EMBL" id="GES29339.1"/>
    </source>
</evidence>
<organism evidence="3 4">
    <name type="scientific">Streptomyces angustmyceticus</name>
    <dbReference type="NCBI Taxonomy" id="285578"/>
    <lineage>
        <taxon>Bacteria</taxon>
        <taxon>Bacillati</taxon>
        <taxon>Actinomycetota</taxon>
        <taxon>Actinomycetes</taxon>
        <taxon>Kitasatosporales</taxon>
        <taxon>Streptomycetaceae</taxon>
        <taxon>Streptomyces</taxon>
    </lineage>
</organism>
<name>A0A5J4LCL9_9ACTN</name>
<accession>A0A5J4LCL9</accession>
<protein>
    <recommendedName>
        <fullName evidence="2">CN hydrolase domain-containing protein</fullName>
    </recommendedName>
</protein>
<evidence type="ECO:0000259" key="2">
    <source>
        <dbReference type="Pfam" id="PF00795"/>
    </source>
</evidence>
<evidence type="ECO:0000313" key="4">
    <source>
        <dbReference type="Proteomes" id="UP000325598"/>
    </source>
</evidence>
<dbReference type="Pfam" id="PF00795">
    <property type="entry name" value="CN_hydrolase"/>
    <property type="match status" value="1"/>
</dbReference>
<dbReference type="Gene3D" id="3.60.110.10">
    <property type="entry name" value="Carbon-nitrogen hydrolase"/>
    <property type="match status" value="1"/>
</dbReference>
<dbReference type="OrthoDB" id="4532287at2"/>
<evidence type="ECO:0000256" key="1">
    <source>
        <dbReference type="SAM" id="MobiDB-lite"/>
    </source>
</evidence>
<keyword evidence="4" id="KW-1185">Reference proteome</keyword>
<feature type="region of interest" description="Disordered" evidence="1">
    <location>
        <begin position="110"/>
        <end position="141"/>
    </location>
</feature>
<dbReference type="GeneID" id="96754118"/>
<dbReference type="InterPro" id="IPR003010">
    <property type="entry name" value="C-N_Hydrolase"/>
</dbReference>
<comment type="caution">
    <text evidence="3">The sequence shown here is derived from an EMBL/GenBank/DDBJ whole genome shotgun (WGS) entry which is preliminary data.</text>
</comment>
<dbReference type="AlphaFoldDB" id="A0A5J4LCL9"/>
<dbReference type="Proteomes" id="UP000325598">
    <property type="component" value="Unassembled WGS sequence"/>
</dbReference>
<dbReference type="SUPFAM" id="SSF56317">
    <property type="entry name" value="Carbon-nitrogen hydrolase"/>
    <property type="match status" value="1"/>
</dbReference>
<gene>
    <name evidence="3" type="ORF">San01_18260</name>
</gene>